<evidence type="ECO:0000256" key="1">
    <source>
        <dbReference type="SAM" id="MobiDB-lite"/>
    </source>
</evidence>
<sequence length="154" mass="17041">MMARAKQGFIHGAGAHRRTETDYMGVLLDTVTLDDWRDVVAGTLQLAKEGDPAARAWLAQYLVGKPETKAPTPLTVVVNQWAGRDPVAERLAQPLINRERYPDLHENDDWEESIRAAIAQELVRKLPIPETTEKRATAGDSGESAAVMARQLTK</sequence>
<evidence type="ECO:0000313" key="3">
    <source>
        <dbReference type="Proteomes" id="UP000509684"/>
    </source>
</evidence>
<reference evidence="2 3" key="1">
    <citation type="journal article" date="2019" name="Microbiome">
        <title>Annotated bacterial chromosomes from frame-shift-corrected long-read metagenomic data.</title>
        <authorList>
            <person name="Arumugam K."/>
            <person name="Bagci C."/>
            <person name="Bessarab I."/>
            <person name="Beier S."/>
            <person name="Buchfink B."/>
            <person name="Gorska A."/>
            <person name="Qiu G."/>
            <person name="Huson D.H."/>
            <person name="Williams R.B.H."/>
        </authorList>
    </citation>
    <scope>NUCLEOTIDE SEQUENCE [LARGE SCALE GENOMIC DNA]</scope>
    <source>
        <strain evidence="2">SSA1</strain>
    </source>
</reference>
<dbReference type="AlphaFoldDB" id="A0A7D5SEJ5"/>
<accession>A0A7D5SEJ5</accession>
<dbReference type="KEGG" id="acog:HWD57_11260"/>
<evidence type="ECO:0000313" key="2">
    <source>
        <dbReference type="EMBL" id="QLH50298.1"/>
    </source>
</evidence>
<organism evidence="2 3">
    <name type="scientific">Candidatus Accumulibacter cognatus</name>
    <dbReference type="NCBI Taxonomy" id="2954383"/>
    <lineage>
        <taxon>Bacteria</taxon>
        <taxon>Pseudomonadati</taxon>
        <taxon>Pseudomonadota</taxon>
        <taxon>Betaproteobacteria</taxon>
        <taxon>Candidatus Accumulibacter</taxon>
    </lineage>
</organism>
<dbReference type="EMBL" id="CP058708">
    <property type="protein sequence ID" value="QLH50298.1"/>
    <property type="molecule type" value="Genomic_DNA"/>
</dbReference>
<name>A0A7D5SEJ5_9PROT</name>
<gene>
    <name evidence="2" type="ORF">HWD57_11260</name>
</gene>
<dbReference type="Proteomes" id="UP000509684">
    <property type="component" value="Chromosome"/>
</dbReference>
<protein>
    <submittedName>
        <fullName evidence="2">Uncharacterized protein</fullName>
    </submittedName>
</protein>
<proteinExistence type="predicted"/>
<feature type="region of interest" description="Disordered" evidence="1">
    <location>
        <begin position="129"/>
        <end position="154"/>
    </location>
</feature>